<protein>
    <submittedName>
        <fullName evidence="1">Uncharacterized protein</fullName>
    </submittedName>
</protein>
<dbReference type="Proteomes" id="UP001362999">
    <property type="component" value="Unassembled WGS sequence"/>
</dbReference>
<name>A0AAV9ZGS4_9AGAR</name>
<reference evidence="1 2" key="1">
    <citation type="journal article" date="2024" name="J Genomics">
        <title>Draft genome sequencing and assembly of Favolaschia claudopus CIRM-BRFM 2984 isolated from oak limbs.</title>
        <authorList>
            <person name="Navarro D."/>
            <person name="Drula E."/>
            <person name="Chaduli D."/>
            <person name="Cazenave R."/>
            <person name="Ahrendt S."/>
            <person name="Wang J."/>
            <person name="Lipzen A."/>
            <person name="Daum C."/>
            <person name="Barry K."/>
            <person name="Grigoriev I.V."/>
            <person name="Favel A."/>
            <person name="Rosso M.N."/>
            <person name="Martin F."/>
        </authorList>
    </citation>
    <scope>NUCLEOTIDE SEQUENCE [LARGE SCALE GENOMIC DNA]</scope>
    <source>
        <strain evidence="1 2">CIRM-BRFM 2984</strain>
    </source>
</reference>
<accession>A0AAV9ZGS4</accession>
<gene>
    <name evidence="1" type="ORF">R3P38DRAFT_3234304</name>
</gene>
<dbReference type="EMBL" id="JAWWNJ010000151">
    <property type="protein sequence ID" value="KAK6981302.1"/>
    <property type="molecule type" value="Genomic_DNA"/>
</dbReference>
<organism evidence="1 2">
    <name type="scientific">Favolaschia claudopus</name>
    <dbReference type="NCBI Taxonomy" id="2862362"/>
    <lineage>
        <taxon>Eukaryota</taxon>
        <taxon>Fungi</taxon>
        <taxon>Dikarya</taxon>
        <taxon>Basidiomycota</taxon>
        <taxon>Agaricomycotina</taxon>
        <taxon>Agaricomycetes</taxon>
        <taxon>Agaricomycetidae</taxon>
        <taxon>Agaricales</taxon>
        <taxon>Marasmiineae</taxon>
        <taxon>Mycenaceae</taxon>
        <taxon>Favolaschia</taxon>
    </lineage>
</organism>
<proteinExistence type="predicted"/>
<evidence type="ECO:0000313" key="1">
    <source>
        <dbReference type="EMBL" id="KAK6981302.1"/>
    </source>
</evidence>
<dbReference type="AlphaFoldDB" id="A0AAV9ZGS4"/>
<evidence type="ECO:0000313" key="2">
    <source>
        <dbReference type="Proteomes" id="UP001362999"/>
    </source>
</evidence>
<sequence length="323" mass="35951">MSPKKSRQVLAELELYELAHIIVSTETHYTLHHLEGNILRMSPIYDIHNSASQADDVCLPYLLLPPYYFVLRYAFRQSYKLFDVFRGLVSVVENPEWFSSSPIGVTRRAVLRDEVATSARLPPVLGCLPETPISFADWGHVGFRNFCEETVSSSPSITHTWSMGVFPILHCTHEVRLAVADGLILLPPRSATSANMFRLSLTATETFCRRQPNAEVTGCRAWDSEMPANHGFSLPLWSTLLDHLGLSALLMGSVAVNLWTLPDSPLPAQQTTQACNMKRVLNATNADDHVPPKLAGPLAGYEKEIWNSVESCQCDSQYAHPST</sequence>
<comment type="caution">
    <text evidence="1">The sequence shown here is derived from an EMBL/GenBank/DDBJ whole genome shotgun (WGS) entry which is preliminary data.</text>
</comment>
<keyword evidence="2" id="KW-1185">Reference proteome</keyword>